<accession>A0A1Z4VTE6</accession>
<dbReference type="KEGG" id="ttc:FOKN1_2536"/>
<dbReference type="Proteomes" id="UP000218765">
    <property type="component" value="Chromosome"/>
</dbReference>
<evidence type="ECO:0000313" key="1">
    <source>
        <dbReference type="EMBL" id="BAZ94907.1"/>
    </source>
</evidence>
<keyword evidence="2" id="KW-1185">Reference proteome</keyword>
<name>A0A1Z4VTE6_9GAMM</name>
<organism evidence="1 2">
    <name type="scientific">Thiohalobacter thiocyanaticus</name>
    <dbReference type="NCBI Taxonomy" id="585455"/>
    <lineage>
        <taxon>Bacteria</taxon>
        <taxon>Pseudomonadati</taxon>
        <taxon>Pseudomonadota</taxon>
        <taxon>Gammaproteobacteria</taxon>
        <taxon>Thiohalobacterales</taxon>
        <taxon>Thiohalobacteraceae</taxon>
        <taxon>Thiohalobacter</taxon>
    </lineage>
</organism>
<dbReference type="EMBL" id="AP018052">
    <property type="protein sequence ID" value="BAZ94907.1"/>
    <property type="molecule type" value="Genomic_DNA"/>
</dbReference>
<protein>
    <submittedName>
        <fullName evidence="1">Alpha-glucosidases</fullName>
    </submittedName>
</protein>
<reference evidence="1 2" key="1">
    <citation type="submission" date="2017-05" db="EMBL/GenBank/DDBJ databases">
        <title>Thiocyanate degradation by Thiohalobacter thiocyanaticus FOKN1.</title>
        <authorList>
            <person name="Oshiki M."/>
            <person name="Fukushima T."/>
            <person name="Kawano S."/>
            <person name="Nakagawa J."/>
        </authorList>
    </citation>
    <scope>NUCLEOTIDE SEQUENCE [LARGE SCALE GENOMIC DNA]</scope>
    <source>
        <strain evidence="1 2">FOKN1</strain>
    </source>
</reference>
<evidence type="ECO:0000313" key="2">
    <source>
        <dbReference type="Proteomes" id="UP000218765"/>
    </source>
</evidence>
<proteinExistence type="predicted"/>
<dbReference type="AlphaFoldDB" id="A0A1Z4VTE6"/>
<sequence>MKLNVNNSPLLKRISMAIAEHEGPGCTLHVSVSGEPVWEKSSNGEEVYVRWLCWSIENGDSELVPPQFEVVSPEITLECLKYDLPHVFSEVSVVVDNDIEV</sequence>
<gene>
    <name evidence="1" type="ORF">FOKN1_2536</name>
</gene>